<dbReference type="PROSITE" id="PS50931">
    <property type="entry name" value="HTH_LYSR"/>
    <property type="match status" value="1"/>
</dbReference>
<dbReference type="PATRIC" id="fig|695563.3.peg.1483"/>
<dbReference type="InterPro" id="IPR036390">
    <property type="entry name" value="WH_DNA-bd_sf"/>
</dbReference>
<dbReference type="InterPro" id="IPR050950">
    <property type="entry name" value="HTH-type_LysR_regulators"/>
</dbReference>
<evidence type="ECO:0000256" key="2">
    <source>
        <dbReference type="ARBA" id="ARBA00023015"/>
    </source>
</evidence>
<protein>
    <recommendedName>
        <fullName evidence="5">HTH lysR-type domain-containing protein</fullName>
    </recommendedName>
</protein>
<dbReference type="Gene3D" id="3.40.190.290">
    <property type="match status" value="1"/>
</dbReference>
<evidence type="ECO:0000313" key="6">
    <source>
        <dbReference type="EMBL" id="KRN92703.1"/>
    </source>
</evidence>
<dbReference type="PRINTS" id="PR00039">
    <property type="entry name" value="HTHLYSR"/>
</dbReference>
<dbReference type="Pfam" id="PF03466">
    <property type="entry name" value="LysR_substrate"/>
    <property type="match status" value="1"/>
</dbReference>
<dbReference type="Pfam" id="PF00126">
    <property type="entry name" value="HTH_1"/>
    <property type="match status" value="1"/>
</dbReference>
<gene>
    <name evidence="6" type="ORF">IV44_GL001418</name>
</gene>
<comment type="caution">
    <text evidence="6">The sequence shown here is derived from an EMBL/GenBank/DDBJ whole genome shotgun (WGS) entry which is preliminary data.</text>
</comment>
<dbReference type="GO" id="GO:0003677">
    <property type="term" value="F:DNA binding"/>
    <property type="evidence" value="ECO:0007669"/>
    <property type="project" value="UniProtKB-KW"/>
</dbReference>
<dbReference type="InterPro" id="IPR000847">
    <property type="entry name" value="LysR_HTH_N"/>
</dbReference>
<name>A0A0R2KSZ5_LACAM</name>
<dbReference type="InterPro" id="IPR005119">
    <property type="entry name" value="LysR_subst-bd"/>
</dbReference>
<dbReference type="PANTHER" id="PTHR30419:SF8">
    <property type="entry name" value="NITROGEN ASSIMILATION TRANSCRIPTIONAL ACTIVATOR-RELATED"/>
    <property type="match status" value="1"/>
</dbReference>
<keyword evidence="4" id="KW-0804">Transcription</keyword>
<dbReference type="GO" id="GO:0003700">
    <property type="term" value="F:DNA-binding transcription factor activity"/>
    <property type="evidence" value="ECO:0007669"/>
    <property type="project" value="InterPro"/>
</dbReference>
<dbReference type="PANTHER" id="PTHR30419">
    <property type="entry name" value="HTH-TYPE TRANSCRIPTIONAL REGULATOR YBHD"/>
    <property type="match status" value="1"/>
</dbReference>
<dbReference type="EMBL" id="JQBQ01000005">
    <property type="protein sequence ID" value="KRN92703.1"/>
    <property type="molecule type" value="Genomic_DNA"/>
</dbReference>
<comment type="similarity">
    <text evidence="1">Belongs to the LysR transcriptional regulatory family.</text>
</comment>
<evidence type="ECO:0000256" key="4">
    <source>
        <dbReference type="ARBA" id="ARBA00023163"/>
    </source>
</evidence>
<dbReference type="Gene3D" id="1.10.10.10">
    <property type="entry name" value="Winged helix-like DNA-binding domain superfamily/Winged helix DNA-binding domain"/>
    <property type="match status" value="1"/>
</dbReference>
<proteinExistence type="inferred from homology"/>
<dbReference type="SUPFAM" id="SSF53850">
    <property type="entry name" value="Periplasmic binding protein-like II"/>
    <property type="match status" value="1"/>
</dbReference>
<dbReference type="Proteomes" id="UP000051529">
    <property type="component" value="Unassembled WGS sequence"/>
</dbReference>
<dbReference type="SUPFAM" id="SSF46785">
    <property type="entry name" value="Winged helix' DNA-binding domain"/>
    <property type="match status" value="1"/>
</dbReference>
<organism evidence="6 7">
    <name type="scientific">Lactobacillus amylovorus subsp. animalium DSM 16698</name>
    <dbReference type="NCBI Taxonomy" id="695563"/>
    <lineage>
        <taxon>Bacteria</taxon>
        <taxon>Bacillati</taxon>
        <taxon>Bacillota</taxon>
        <taxon>Bacilli</taxon>
        <taxon>Lactobacillales</taxon>
        <taxon>Lactobacillaceae</taxon>
        <taxon>Lactobacillus</taxon>
        <taxon>Lactobacillus amylovorus subsp. animalium</taxon>
    </lineage>
</organism>
<evidence type="ECO:0000313" key="7">
    <source>
        <dbReference type="Proteomes" id="UP000051529"/>
    </source>
</evidence>
<evidence type="ECO:0000256" key="3">
    <source>
        <dbReference type="ARBA" id="ARBA00023125"/>
    </source>
</evidence>
<dbReference type="GO" id="GO:0005829">
    <property type="term" value="C:cytosol"/>
    <property type="evidence" value="ECO:0007669"/>
    <property type="project" value="TreeGrafter"/>
</dbReference>
<dbReference type="InterPro" id="IPR036388">
    <property type="entry name" value="WH-like_DNA-bd_sf"/>
</dbReference>
<keyword evidence="3" id="KW-0238">DNA-binding</keyword>
<evidence type="ECO:0000256" key="1">
    <source>
        <dbReference type="ARBA" id="ARBA00009437"/>
    </source>
</evidence>
<keyword evidence="2" id="KW-0805">Transcription regulation</keyword>
<reference evidence="6 7" key="1">
    <citation type="journal article" date="2015" name="Genome Announc.">
        <title>Expanding the biotechnology potential of lactobacilli through comparative genomics of 213 strains and associated genera.</title>
        <authorList>
            <person name="Sun Z."/>
            <person name="Harris H.M."/>
            <person name="McCann A."/>
            <person name="Guo C."/>
            <person name="Argimon S."/>
            <person name="Zhang W."/>
            <person name="Yang X."/>
            <person name="Jeffery I.B."/>
            <person name="Cooney J.C."/>
            <person name="Kagawa T.F."/>
            <person name="Liu W."/>
            <person name="Song Y."/>
            <person name="Salvetti E."/>
            <person name="Wrobel A."/>
            <person name="Rasinkangas P."/>
            <person name="Parkhill J."/>
            <person name="Rea M.C."/>
            <person name="O'Sullivan O."/>
            <person name="Ritari J."/>
            <person name="Douillard F.P."/>
            <person name="Paul Ross R."/>
            <person name="Yang R."/>
            <person name="Briner A.E."/>
            <person name="Felis G.E."/>
            <person name="de Vos W.M."/>
            <person name="Barrangou R."/>
            <person name="Klaenhammer T.R."/>
            <person name="Caufield P.W."/>
            <person name="Cui Y."/>
            <person name="Zhang H."/>
            <person name="O'Toole P.W."/>
        </authorList>
    </citation>
    <scope>NUCLEOTIDE SEQUENCE [LARGE SCALE GENOMIC DNA]</scope>
    <source>
        <strain evidence="6 7">DSM 16698</strain>
    </source>
</reference>
<feature type="domain" description="HTH lysR-type" evidence="5">
    <location>
        <begin position="29"/>
        <end position="86"/>
    </location>
</feature>
<dbReference type="AlphaFoldDB" id="A0A0R2KSZ5"/>
<accession>A0A0R2KSZ5</accession>
<sequence length="342" mass="39937">MKMVIGHGLLLNNILGKKIITMPKTDTILSVKSLRYFLQLIDTMNYTQAAQILGITQPALTQQVKKLEYAIGAPLFGQMGKKLYLTEAGKEMESAAVELLSTINGVVSDIQEYTQADKGNISVGVLDTLQADVFYEFLRFFHRKYPEVTFSVDYYDRKELWRRLDTNLIDLAIMYLPDNTKKEETNLRHQYNHHDISSDRLVVLTHKTTVEAGETYPVSRFINRKWIAYPDDFYVTHLMYELFGKKHKPDISMEIASTKEMVQMAEVTDYDTYVTQSYYDAHQDEISLTPIYLQGEHDFHISYVYRKGKLEIPRMENMLKEFEMFLDKRLDSSRLLREVKQK</sequence>
<evidence type="ECO:0000259" key="5">
    <source>
        <dbReference type="PROSITE" id="PS50931"/>
    </source>
</evidence>
<dbReference type="CDD" id="cd05466">
    <property type="entry name" value="PBP2_LTTR_substrate"/>
    <property type="match status" value="1"/>
</dbReference>